<accession>A0A218W6L2</accession>
<proteinExistence type="predicted"/>
<gene>
    <name evidence="1" type="ORF">CDL15_Pgr016349</name>
</gene>
<organism evidence="1 2">
    <name type="scientific">Punica granatum</name>
    <name type="common">Pomegranate</name>
    <dbReference type="NCBI Taxonomy" id="22663"/>
    <lineage>
        <taxon>Eukaryota</taxon>
        <taxon>Viridiplantae</taxon>
        <taxon>Streptophyta</taxon>
        <taxon>Embryophyta</taxon>
        <taxon>Tracheophyta</taxon>
        <taxon>Spermatophyta</taxon>
        <taxon>Magnoliopsida</taxon>
        <taxon>eudicotyledons</taxon>
        <taxon>Gunneridae</taxon>
        <taxon>Pentapetalae</taxon>
        <taxon>rosids</taxon>
        <taxon>malvids</taxon>
        <taxon>Myrtales</taxon>
        <taxon>Lythraceae</taxon>
        <taxon>Punica</taxon>
    </lineage>
</organism>
<protein>
    <submittedName>
        <fullName evidence="1">Uncharacterized protein</fullName>
    </submittedName>
</protein>
<name>A0A218W6L2_PUNGR</name>
<sequence>MVLFSKSVLQQLNAVAANMYSGSSRPSSVTPTWAASLCTYLFFLKPQWCGKVRGLCKPHSPIEVELFCISIYLVAIGFGAPEPTLATVLTRISFRRGTRVRA</sequence>
<evidence type="ECO:0000313" key="2">
    <source>
        <dbReference type="Proteomes" id="UP000197138"/>
    </source>
</evidence>
<dbReference type="EMBL" id="MTKT01005171">
    <property type="protein sequence ID" value="OWM68149.1"/>
    <property type="molecule type" value="Genomic_DNA"/>
</dbReference>
<dbReference type="Proteomes" id="UP000197138">
    <property type="component" value="Unassembled WGS sequence"/>
</dbReference>
<dbReference type="AlphaFoldDB" id="A0A218W6L2"/>
<evidence type="ECO:0000313" key="1">
    <source>
        <dbReference type="EMBL" id="OWM68149.1"/>
    </source>
</evidence>
<comment type="caution">
    <text evidence="1">The sequence shown here is derived from an EMBL/GenBank/DDBJ whole genome shotgun (WGS) entry which is preliminary data.</text>
</comment>
<reference evidence="2" key="1">
    <citation type="journal article" date="2017" name="Plant J.">
        <title>The pomegranate (Punica granatum L.) genome and the genomics of punicalagin biosynthesis.</title>
        <authorList>
            <person name="Qin G."/>
            <person name="Xu C."/>
            <person name="Ming R."/>
            <person name="Tang H."/>
            <person name="Guyot R."/>
            <person name="Kramer E.M."/>
            <person name="Hu Y."/>
            <person name="Yi X."/>
            <person name="Qi Y."/>
            <person name="Xu X."/>
            <person name="Gao Z."/>
            <person name="Pan H."/>
            <person name="Jian J."/>
            <person name="Tian Y."/>
            <person name="Yue Z."/>
            <person name="Xu Y."/>
        </authorList>
    </citation>
    <scope>NUCLEOTIDE SEQUENCE [LARGE SCALE GENOMIC DNA]</scope>
    <source>
        <strain evidence="2">cv. Dabenzi</strain>
    </source>
</reference>